<dbReference type="AlphaFoldDB" id="A0A6I2GDA4"/>
<dbReference type="InterPro" id="IPR012365">
    <property type="entry name" value="Pesteras_lmo2642"/>
</dbReference>
<accession>A0A6I2GDA4</accession>
<dbReference type="PIRSF" id="PIRSF034890">
    <property type="entry name" value="Pesteras_lmo2642"/>
    <property type="match status" value="1"/>
</dbReference>
<dbReference type="GO" id="GO:0046872">
    <property type="term" value="F:metal ion binding"/>
    <property type="evidence" value="ECO:0007669"/>
    <property type="project" value="UniProtKB-KW"/>
</dbReference>
<evidence type="ECO:0000259" key="6">
    <source>
        <dbReference type="Pfam" id="PF17839"/>
    </source>
</evidence>
<evidence type="ECO:0000313" key="8">
    <source>
        <dbReference type="Proteomes" id="UP000430975"/>
    </source>
</evidence>
<dbReference type="Pfam" id="PF00149">
    <property type="entry name" value="Metallophos"/>
    <property type="match status" value="1"/>
</dbReference>
<evidence type="ECO:0008006" key="9">
    <source>
        <dbReference type="Google" id="ProtNLM"/>
    </source>
</evidence>
<dbReference type="EMBL" id="WJQS01000006">
    <property type="protein sequence ID" value="MRI85780.1"/>
    <property type="molecule type" value="Genomic_DNA"/>
</dbReference>
<dbReference type="InterPro" id="IPR029052">
    <property type="entry name" value="Metallo-depent_PP-like"/>
</dbReference>
<comment type="similarity">
    <text evidence="4">Belongs to the cyclic nucleotide phosphodiesterase class-III family.</text>
</comment>
<dbReference type="RefSeq" id="WP_153863654.1">
    <property type="nucleotide sequence ID" value="NZ_WJQS01000006.1"/>
</dbReference>
<evidence type="ECO:0000256" key="3">
    <source>
        <dbReference type="ARBA" id="ARBA00023004"/>
    </source>
</evidence>
<dbReference type="InterPro" id="IPR040869">
    <property type="entry name" value="CNP_C"/>
</dbReference>
<dbReference type="Pfam" id="PF17839">
    <property type="entry name" value="CNP_C_terminal"/>
    <property type="match status" value="1"/>
</dbReference>
<protein>
    <recommendedName>
        <fullName evidence="9">Metallophosphoesterase</fullName>
    </recommendedName>
</protein>
<organism evidence="7 8">
    <name type="scientific">Fundicoccus ignavus</name>
    <dbReference type="NCBI Taxonomy" id="2664442"/>
    <lineage>
        <taxon>Bacteria</taxon>
        <taxon>Bacillati</taxon>
        <taxon>Bacillota</taxon>
        <taxon>Bacilli</taxon>
        <taxon>Lactobacillales</taxon>
        <taxon>Aerococcaceae</taxon>
        <taxon>Fundicoccus</taxon>
    </lineage>
</organism>
<evidence type="ECO:0000259" key="5">
    <source>
        <dbReference type="Pfam" id="PF00149"/>
    </source>
</evidence>
<dbReference type="GO" id="GO:0016787">
    <property type="term" value="F:hydrolase activity"/>
    <property type="evidence" value="ECO:0007669"/>
    <property type="project" value="UniProtKB-KW"/>
</dbReference>
<proteinExistence type="inferred from homology"/>
<dbReference type="PANTHER" id="PTHR42988:SF2">
    <property type="entry name" value="CYCLIC NUCLEOTIDE PHOSPHODIESTERASE CBUA0032-RELATED"/>
    <property type="match status" value="1"/>
</dbReference>
<dbReference type="InterPro" id="IPR004843">
    <property type="entry name" value="Calcineurin-like_PHP"/>
</dbReference>
<keyword evidence="2" id="KW-0378">Hydrolase</keyword>
<evidence type="ECO:0000313" key="7">
    <source>
        <dbReference type="EMBL" id="MRI85780.1"/>
    </source>
</evidence>
<sequence length="439" mass="50006">MNLKYLTYRLISLIVLLMLFPMSSISTKANSATIWLLTDIHHFSPSLFDEGSKLQEMQNQSAGVDLRYSSQRLASLLQQIEQESPSVLLVAGDLTLNGEYQSMTEISLFFQAVEALGTDVYVIPGNHDISNAFASSYIGDQIIRTQQVLANDFEQLFADFGYDEAISRDKDSLSYVINLNDDWRLFMVDSNIYSKGVAMYAPQTNGNLSNSTLKWLRKQLIDLETSHQKALVVIHHNSLIHFSALHQQFTLDNADDLQELLAEFNVPLTLSGHLHAQHITTEQITESANLTDIVTGAFAVYPNPFAEITVDKQQFQYDFRTLDMDSWLADQDNLNKDLVAYHQYMLDLFSATSNQVALDNIIVGHAYSETQKQNTLDMFREVNLATFTGNMQAEYTGIIERYGELIEELAEYQNDFFISNVLEMLDMHTENHRQLDIIW</sequence>
<evidence type="ECO:0000256" key="4">
    <source>
        <dbReference type="ARBA" id="ARBA00025742"/>
    </source>
</evidence>
<name>A0A6I2GDA4_9LACT</name>
<gene>
    <name evidence="7" type="ORF">GIY09_07865</name>
</gene>
<keyword evidence="8" id="KW-1185">Reference proteome</keyword>
<feature type="domain" description="Cyclic nucleotide phosphodiesterase C-terminal" evidence="6">
    <location>
        <begin position="323"/>
        <end position="396"/>
    </location>
</feature>
<dbReference type="Gene3D" id="3.60.21.10">
    <property type="match status" value="1"/>
</dbReference>
<comment type="caution">
    <text evidence="7">The sequence shown here is derived from an EMBL/GenBank/DDBJ whole genome shotgun (WGS) entry which is preliminary data.</text>
</comment>
<keyword evidence="3" id="KW-0408">Iron</keyword>
<dbReference type="PANTHER" id="PTHR42988">
    <property type="entry name" value="PHOSPHOHYDROLASE"/>
    <property type="match status" value="1"/>
</dbReference>
<dbReference type="SUPFAM" id="SSF56300">
    <property type="entry name" value="Metallo-dependent phosphatases"/>
    <property type="match status" value="1"/>
</dbReference>
<feature type="domain" description="Calcineurin-like phosphoesterase" evidence="5">
    <location>
        <begin position="33"/>
        <end position="276"/>
    </location>
</feature>
<reference evidence="7 8" key="1">
    <citation type="submission" date="2019-11" db="EMBL/GenBank/DDBJ databases">
        <title>Characterisation of Fundicoccus ignavus gen. nov. sp. nov., a novel genus of the family Aerococcaceae isolated from bulk tank milk.</title>
        <authorList>
            <person name="Siebert A."/>
            <person name="Huptas C."/>
            <person name="Wenning M."/>
            <person name="Scherer S."/>
            <person name="Doll E.V."/>
        </authorList>
    </citation>
    <scope>NUCLEOTIDE SEQUENCE [LARGE SCALE GENOMIC DNA]</scope>
    <source>
        <strain evidence="7 8">WS4759</strain>
    </source>
</reference>
<keyword evidence="1" id="KW-0479">Metal-binding</keyword>
<dbReference type="Proteomes" id="UP000430975">
    <property type="component" value="Unassembled WGS sequence"/>
</dbReference>
<dbReference type="InterPro" id="IPR050884">
    <property type="entry name" value="CNP_phosphodiesterase-III"/>
</dbReference>
<evidence type="ECO:0000256" key="2">
    <source>
        <dbReference type="ARBA" id="ARBA00022801"/>
    </source>
</evidence>
<evidence type="ECO:0000256" key="1">
    <source>
        <dbReference type="ARBA" id="ARBA00022723"/>
    </source>
</evidence>